<organism evidence="7 8">
    <name type="scientific">Prauserella flavalba</name>
    <dbReference type="NCBI Taxonomy" id="1477506"/>
    <lineage>
        <taxon>Bacteria</taxon>
        <taxon>Bacillati</taxon>
        <taxon>Actinomycetota</taxon>
        <taxon>Actinomycetes</taxon>
        <taxon>Pseudonocardiales</taxon>
        <taxon>Pseudonocardiaceae</taxon>
        <taxon>Prauserella</taxon>
    </lineage>
</organism>
<accession>A0A318LVB8</accession>
<gene>
    <name evidence="7" type="ORF">BA062_13225</name>
</gene>
<dbReference type="Pfam" id="PF07690">
    <property type="entry name" value="MFS_1"/>
    <property type="match status" value="1"/>
</dbReference>
<feature type="transmembrane region" description="Helical" evidence="5">
    <location>
        <begin position="269"/>
        <end position="290"/>
    </location>
</feature>
<dbReference type="PANTHER" id="PTHR11662">
    <property type="entry name" value="SOLUTE CARRIER FAMILY 17"/>
    <property type="match status" value="1"/>
</dbReference>
<feature type="domain" description="Major facilitator superfamily (MFS) profile" evidence="6">
    <location>
        <begin position="8"/>
        <end position="415"/>
    </location>
</feature>
<dbReference type="Proteomes" id="UP000247892">
    <property type="component" value="Unassembled WGS sequence"/>
</dbReference>
<dbReference type="OrthoDB" id="8596007at2"/>
<dbReference type="PROSITE" id="PS50850">
    <property type="entry name" value="MFS"/>
    <property type="match status" value="1"/>
</dbReference>
<dbReference type="Gene3D" id="1.20.1250.20">
    <property type="entry name" value="MFS general substrate transporter like domains"/>
    <property type="match status" value="2"/>
</dbReference>
<keyword evidence="2 5" id="KW-0812">Transmembrane</keyword>
<feature type="transmembrane region" description="Helical" evidence="5">
    <location>
        <begin position="326"/>
        <end position="351"/>
    </location>
</feature>
<comment type="subcellular location">
    <subcellularLocation>
        <location evidence="1">Cell membrane</location>
        <topology evidence="1">Multi-pass membrane protein</topology>
    </subcellularLocation>
</comment>
<feature type="transmembrane region" description="Helical" evidence="5">
    <location>
        <begin position="389"/>
        <end position="411"/>
    </location>
</feature>
<dbReference type="CDD" id="cd17319">
    <property type="entry name" value="MFS_ExuT_GudP_like"/>
    <property type="match status" value="1"/>
</dbReference>
<dbReference type="InterPro" id="IPR050382">
    <property type="entry name" value="MFS_Na/Anion_cotransporter"/>
</dbReference>
<evidence type="ECO:0000256" key="4">
    <source>
        <dbReference type="ARBA" id="ARBA00023136"/>
    </source>
</evidence>
<proteinExistence type="predicted"/>
<dbReference type="SUPFAM" id="SSF103473">
    <property type="entry name" value="MFS general substrate transporter"/>
    <property type="match status" value="1"/>
</dbReference>
<dbReference type="PANTHER" id="PTHR11662:SF399">
    <property type="entry name" value="FI19708P1-RELATED"/>
    <property type="match status" value="1"/>
</dbReference>
<feature type="transmembrane region" description="Helical" evidence="5">
    <location>
        <begin position="363"/>
        <end position="383"/>
    </location>
</feature>
<keyword evidence="3 5" id="KW-1133">Transmembrane helix</keyword>
<sequence>MTKIRYRVFAMNFLACLINYGDRVALSVAAPFILAEFDFSPAVWGVILSAFFWTYSPFALVGGLMVDRIGVRRAYTVCMLVWSLTIPLTASAWNAVSFIIARLLFGAGEGPQAPISTKLTANWFPRRQTSTMLNLAQAGTTIGPIIATPLIIWACTSIGWRPTFVLLASFGVVWCAVWWFVARDRPADHPKVDDAERAFITADHESAAEQSAAPRTAGFWELLRDRRIVALAIAFFAYSWVLFMFMTWYPQYLVDARGVDKGDLGGIGTIPWVAATAGLVVGGLVADRLIRRTGSFVTPRKWMIVGCLVAVAVCFGPSPLVSSPTLGMVLVCVATFFLLASYQYQALVVALVPSRYTGRLAGVIQMCSTLAGILAPIVTGAVVQATGSYTSAFVFAGVLTLGGALAVLVLVRERGRTPAEVPVG</sequence>
<evidence type="ECO:0000256" key="3">
    <source>
        <dbReference type="ARBA" id="ARBA00022989"/>
    </source>
</evidence>
<feature type="transmembrane region" description="Helical" evidence="5">
    <location>
        <begin position="43"/>
        <end position="65"/>
    </location>
</feature>
<dbReference type="EMBL" id="MASU01000005">
    <property type="protein sequence ID" value="PXY36367.1"/>
    <property type="molecule type" value="Genomic_DNA"/>
</dbReference>
<evidence type="ECO:0000259" key="6">
    <source>
        <dbReference type="PROSITE" id="PS50850"/>
    </source>
</evidence>
<evidence type="ECO:0000313" key="8">
    <source>
        <dbReference type="Proteomes" id="UP000247892"/>
    </source>
</evidence>
<evidence type="ECO:0000256" key="5">
    <source>
        <dbReference type="SAM" id="Phobius"/>
    </source>
</evidence>
<protein>
    <recommendedName>
        <fullName evidence="6">Major facilitator superfamily (MFS) profile domain-containing protein</fullName>
    </recommendedName>
</protein>
<dbReference type="InterPro" id="IPR011701">
    <property type="entry name" value="MFS"/>
</dbReference>
<dbReference type="RefSeq" id="WP_110336378.1">
    <property type="nucleotide sequence ID" value="NZ_JBHVKT010000001.1"/>
</dbReference>
<dbReference type="InterPro" id="IPR036259">
    <property type="entry name" value="MFS_trans_sf"/>
</dbReference>
<feature type="transmembrane region" description="Helical" evidence="5">
    <location>
        <begin position="77"/>
        <end position="101"/>
    </location>
</feature>
<comment type="caution">
    <text evidence="7">The sequence shown here is derived from an EMBL/GenBank/DDBJ whole genome shotgun (WGS) entry which is preliminary data.</text>
</comment>
<keyword evidence="8" id="KW-1185">Reference proteome</keyword>
<feature type="transmembrane region" description="Helical" evidence="5">
    <location>
        <begin position="163"/>
        <end position="181"/>
    </location>
</feature>
<dbReference type="AlphaFoldDB" id="A0A318LVB8"/>
<evidence type="ECO:0000256" key="2">
    <source>
        <dbReference type="ARBA" id="ARBA00022692"/>
    </source>
</evidence>
<evidence type="ECO:0000256" key="1">
    <source>
        <dbReference type="ARBA" id="ARBA00004651"/>
    </source>
</evidence>
<name>A0A318LVB8_9PSEU</name>
<evidence type="ECO:0000313" key="7">
    <source>
        <dbReference type="EMBL" id="PXY36367.1"/>
    </source>
</evidence>
<dbReference type="InterPro" id="IPR020846">
    <property type="entry name" value="MFS_dom"/>
</dbReference>
<dbReference type="GO" id="GO:0022857">
    <property type="term" value="F:transmembrane transporter activity"/>
    <property type="evidence" value="ECO:0007669"/>
    <property type="project" value="InterPro"/>
</dbReference>
<keyword evidence="4 5" id="KW-0472">Membrane</keyword>
<dbReference type="GO" id="GO:0005886">
    <property type="term" value="C:plasma membrane"/>
    <property type="evidence" value="ECO:0007669"/>
    <property type="project" value="UniProtKB-SubCell"/>
</dbReference>
<reference evidence="7 8" key="1">
    <citation type="submission" date="2016-07" db="EMBL/GenBank/DDBJ databases">
        <title>Draft genome sequence of Prauserella sp. YIM 121212, isolated from alkaline soil.</title>
        <authorList>
            <person name="Ruckert C."/>
            <person name="Albersmeier A."/>
            <person name="Jiang C.-L."/>
            <person name="Jiang Y."/>
            <person name="Kalinowski J."/>
            <person name="Schneider O."/>
            <person name="Winkler A."/>
            <person name="Zotchev S.B."/>
        </authorList>
    </citation>
    <scope>NUCLEOTIDE SEQUENCE [LARGE SCALE GENOMIC DNA]</scope>
    <source>
        <strain evidence="7 8">YIM 121212</strain>
    </source>
</reference>
<feature type="transmembrane region" description="Helical" evidence="5">
    <location>
        <begin position="228"/>
        <end position="249"/>
    </location>
</feature>
<feature type="transmembrane region" description="Helical" evidence="5">
    <location>
        <begin position="302"/>
        <end position="320"/>
    </location>
</feature>